<proteinExistence type="predicted"/>
<accession>A0A183IEV9</accession>
<keyword evidence="3" id="KW-1185">Reference proteome</keyword>
<organism evidence="4">
    <name type="scientific">Soboliphyme baturini</name>
    <dbReference type="NCBI Taxonomy" id="241478"/>
    <lineage>
        <taxon>Eukaryota</taxon>
        <taxon>Metazoa</taxon>
        <taxon>Ecdysozoa</taxon>
        <taxon>Nematoda</taxon>
        <taxon>Enoplea</taxon>
        <taxon>Dorylaimia</taxon>
        <taxon>Dioctophymatida</taxon>
        <taxon>Dioctophymatoidea</taxon>
        <taxon>Soboliphymatidae</taxon>
        <taxon>Soboliphyme</taxon>
    </lineage>
</organism>
<protein>
    <submittedName>
        <fullName evidence="4">Secreted protein</fullName>
    </submittedName>
</protein>
<evidence type="ECO:0000313" key="2">
    <source>
        <dbReference type="EMBL" id="VDO96722.1"/>
    </source>
</evidence>
<reference evidence="2 3" key="2">
    <citation type="submission" date="2018-11" db="EMBL/GenBank/DDBJ databases">
        <authorList>
            <consortium name="Pathogen Informatics"/>
        </authorList>
    </citation>
    <scope>NUCLEOTIDE SEQUENCE [LARGE SCALE GENOMIC DNA]</scope>
</reference>
<feature type="signal peptide" evidence="1">
    <location>
        <begin position="1"/>
        <end position="19"/>
    </location>
</feature>
<feature type="chain" id="PRO_5043139961" evidence="1">
    <location>
        <begin position="20"/>
        <end position="116"/>
    </location>
</feature>
<dbReference type="WBParaSite" id="SBAD_0000225601-mRNA-1">
    <property type="protein sequence ID" value="SBAD_0000225601-mRNA-1"/>
    <property type="gene ID" value="SBAD_0000225601"/>
</dbReference>
<name>A0A183IEV9_9BILA</name>
<keyword evidence="1" id="KW-0732">Signal</keyword>
<dbReference type="AlphaFoldDB" id="A0A183IEV9"/>
<gene>
    <name evidence="2" type="ORF">SBAD_LOCUS2153</name>
</gene>
<dbReference type="EMBL" id="UZAM01007107">
    <property type="protein sequence ID" value="VDO96722.1"/>
    <property type="molecule type" value="Genomic_DNA"/>
</dbReference>
<dbReference type="Proteomes" id="UP000270296">
    <property type="component" value="Unassembled WGS sequence"/>
</dbReference>
<evidence type="ECO:0000256" key="1">
    <source>
        <dbReference type="SAM" id="SignalP"/>
    </source>
</evidence>
<dbReference type="OrthoDB" id="5911979at2759"/>
<reference evidence="4" key="1">
    <citation type="submission" date="2016-06" db="UniProtKB">
        <authorList>
            <consortium name="WormBaseParasite"/>
        </authorList>
    </citation>
    <scope>IDENTIFICATION</scope>
</reference>
<evidence type="ECO:0000313" key="4">
    <source>
        <dbReference type="WBParaSite" id="SBAD_0000225601-mRNA-1"/>
    </source>
</evidence>
<evidence type="ECO:0000313" key="3">
    <source>
        <dbReference type="Proteomes" id="UP000270296"/>
    </source>
</evidence>
<sequence>MASRCALMVLTTMLLLTFATPGDTVLTAGCHWVDHQECNDMCLIDSFWYGTCTSWDGVQLSCRCYPYRSPLNGSICSQLFHKGCQKECVEKGRRGGYCYPQLATETSIEPNCACIE</sequence>